<feature type="domain" description="ABC transmembrane type-1" evidence="8">
    <location>
        <begin position="70"/>
        <end position="282"/>
    </location>
</feature>
<dbReference type="GO" id="GO:0055085">
    <property type="term" value="P:transmembrane transport"/>
    <property type="evidence" value="ECO:0007669"/>
    <property type="project" value="InterPro"/>
</dbReference>
<feature type="transmembrane region" description="Helical" evidence="7">
    <location>
        <begin position="70"/>
        <end position="91"/>
    </location>
</feature>
<evidence type="ECO:0000256" key="3">
    <source>
        <dbReference type="ARBA" id="ARBA00022475"/>
    </source>
</evidence>
<evidence type="ECO:0000256" key="6">
    <source>
        <dbReference type="ARBA" id="ARBA00023136"/>
    </source>
</evidence>
<evidence type="ECO:0000256" key="4">
    <source>
        <dbReference type="ARBA" id="ARBA00022692"/>
    </source>
</evidence>
<dbReference type="Proteomes" id="UP000247978">
    <property type="component" value="Unassembled WGS sequence"/>
</dbReference>
<dbReference type="AlphaFoldDB" id="A0A2V3W4Z2"/>
<evidence type="ECO:0000256" key="7">
    <source>
        <dbReference type="RuleBase" id="RU363032"/>
    </source>
</evidence>
<dbReference type="PROSITE" id="PS50928">
    <property type="entry name" value="ABC_TM1"/>
    <property type="match status" value="1"/>
</dbReference>
<protein>
    <submittedName>
        <fullName evidence="9">Carbohydrate ABC transporter membrane protein 1 (CUT1 family)</fullName>
    </submittedName>
</protein>
<reference evidence="9 10" key="1">
    <citation type="submission" date="2018-05" db="EMBL/GenBank/DDBJ databases">
        <title>Genomic Encyclopedia of Type Strains, Phase IV (KMG-IV): sequencing the most valuable type-strain genomes for metagenomic binning, comparative biology and taxonomic classification.</title>
        <authorList>
            <person name="Goeker M."/>
        </authorList>
    </citation>
    <scope>NUCLEOTIDE SEQUENCE [LARGE SCALE GENOMIC DNA]</scope>
    <source>
        <strain evidence="9 10">DSM 28556</strain>
    </source>
</reference>
<evidence type="ECO:0000256" key="2">
    <source>
        <dbReference type="ARBA" id="ARBA00022448"/>
    </source>
</evidence>
<evidence type="ECO:0000313" key="10">
    <source>
        <dbReference type="Proteomes" id="UP000247978"/>
    </source>
</evidence>
<feature type="transmembrane region" description="Helical" evidence="7">
    <location>
        <begin position="12"/>
        <end position="36"/>
    </location>
</feature>
<dbReference type="RefSeq" id="WP_110394148.1">
    <property type="nucleotide sequence ID" value="NZ_JBHUHB010000001.1"/>
</dbReference>
<dbReference type="PANTHER" id="PTHR43005">
    <property type="entry name" value="BLR7065 PROTEIN"/>
    <property type="match status" value="1"/>
</dbReference>
<keyword evidence="6 7" id="KW-0472">Membrane</keyword>
<comment type="caution">
    <text evidence="9">The sequence shown here is derived from an EMBL/GenBank/DDBJ whole genome shotgun (WGS) entry which is preliminary data.</text>
</comment>
<sequence>MIRNYLNKNPHFIYIMPAIILLGILTLIPTIFLYFISMTDYELGSPSFNFVWFDNYTRLLLESDEFWHSLRISVFFSVIVTSIQLVLGFFLAKLLDRPMRFKFLVFACLIIPIAMTPSITGQIWKLMLNAEYGVINYLLSSLTGLKVIWLSTENAFLSTMLVDIWQNTPFVALIIYAGLKSLPEDPYEAAVMDGASKFQLFRHITLPLLKPIILLAIIFRLIDSLRTFDIPFSLTQGGPGNATEFLSLHIYRLGFAQTGWIGRASATSVILLIITTVISLILIRMLRKGVQDTE</sequence>
<dbReference type="Pfam" id="PF00528">
    <property type="entry name" value="BPD_transp_1"/>
    <property type="match status" value="1"/>
</dbReference>
<keyword evidence="10" id="KW-1185">Reference proteome</keyword>
<dbReference type="InterPro" id="IPR000515">
    <property type="entry name" value="MetI-like"/>
</dbReference>
<keyword evidence="5 7" id="KW-1133">Transmembrane helix</keyword>
<evidence type="ECO:0000313" key="9">
    <source>
        <dbReference type="EMBL" id="PXW89423.1"/>
    </source>
</evidence>
<dbReference type="OrthoDB" id="9783714at2"/>
<dbReference type="PANTHER" id="PTHR43005:SF1">
    <property type="entry name" value="SPERMIDINE_PUTRESCINE TRANSPORT SYSTEM PERMEASE PROTEIN"/>
    <property type="match status" value="1"/>
</dbReference>
<comment type="subcellular location">
    <subcellularLocation>
        <location evidence="1 7">Cell membrane</location>
        <topology evidence="1 7">Multi-pass membrane protein</topology>
    </subcellularLocation>
</comment>
<dbReference type="InterPro" id="IPR035906">
    <property type="entry name" value="MetI-like_sf"/>
</dbReference>
<dbReference type="GO" id="GO:0005886">
    <property type="term" value="C:plasma membrane"/>
    <property type="evidence" value="ECO:0007669"/>
    <property type="project" value="UniProtKB-SubCell"/>
</dbReference>
<gene>
    <name evidence="9" type="ORF">DFR56_102200</name>
</gene>
<feature type="transmembrane region" description="Helical" evidence="7">
    <location>
        <begin position="103"/>
        <end position="124"/>
    </location>
</feature>
<dbReference type="Gene3D" id="1.10.3720.10">
    <property type="entry name" value="MetI-like"/>
    <property type="match status" value="1"/>
</dbReference>
<proteinExistence type="inferred from homology"/>
<keyword evidence="4 7" id="KW-0812">Transmembrane</keyword>
<keyword evidence="3" id="KW-1003">Cell membrane</keyword>
<accession>A0A2V3W4Z2</accession>
<feature type="transmembrane region" description="Helical" evidence="7">
    <location>
        <begin position="200"/>
        <end position="222"/>
    </location>
</feature>
<keyword evidence="2 7" id="KW-0813">Transport</keyword>
<organism evidence="9 10">
    <name type="scientific">Pseudogracilibacillus auburnensis</name>
    <dbReference type="NCBI Taxonomy" id="1494959"/>
    <lineage>
        <taxon>Bacteria</taxon>
        <taxon>Bacillati</taxon>
        <taxon>Bacillota</taxon>
        <taxon>Bacilli</taxon>
        <taxon>Bacillales</taxon>
        <taxon>Bacillaceae</taxon>
        <taxon>Pseudogracilibacillus</taxon>
    </lineage>
</organism>
<evidence type="ECO:0000256" key="5">
    <source>
        <dbReference type="ARBA" id="ARBA00022989"/>
    </source>
</evidence>
<dbReference type="EMBL" id="QJJQ01000002">
    <property type="protein sequence ID" value="PXW89423.1"/>
    <property type="molecule type" value="Genomic_DNA"/>
</dbReference>
<name>A0A2V3W4Z2_9BACI</name>
<evidence type="ECO:0000256" key="1">
    <source>
        <dbReference type="ARBA" id="ARBA00004651"/>
    </source>
</evidence>
<evidence type="ECO:0000259" key="8">
    <source>
        <dbReference type="PROSITE" id="PS50928"/>
    </source>
</evidence>
<dbReference type="CDD" id="cd06261">
    <property type="entry name" value="TM_PBP2"/>
    <property type="match status" value="1"/>
</dbReference>
<dbReference type="SUPFAM" id="SSF161098">
    <property type="entry name" value="MetI-like"/>
    <property type="match status" value="1"/>
</dbReference>
<feature type="transmembrane region" description="Helical" evidence="7">
    <location>
        <begin position="260"/>
        <end position="283"/>
    </location>
</feature>
<comment type="similarity">
    <text evidence="7">Belongs to the binding-protein-dependent transport system permease family.</text>
</comment>